<dbReference type="AlphaFoldDB" id="A0A7H0KBZ6"/>
<organism evidence="1 2">
    <name type="scientific">Corynebacterium wankanglinii</name>
    <dbReference type="NCBI Taxonomy" id="2735136"/>
    <lineage>
        <taxon>Bacteria</taxon>
        <taxon>Bacillati</taxon>
        <taxon>Actinomycetota</taxon>
        <taxon>Actinomycetes</taxon>
        <taxon>Mycobacteriales</taxon>
        <taxon>Corynebacteriaceae</taxon>
        <taxon>Corynebacterium</taxon>
    </lineage>
</organism>
<name>A0A7H0KBZ6_9CORY</name>
<keyword evidence="2" id="KW-1185">Reference proteome</keyword>
<evidence type="ECO:0000313" key="1">
    <source>
        <dbReference type="EMBL" id="MBA1837670.1"/>
    </source>
</evidence>
<comment type="caution">
    <text evidence="1">The sequence shown here is derived from an EMBL/GenBank/DDBJ whole genome shotgun (WGS) entry which is preliminary data.</text>
</comment>
<dbReference type="RefSeq" id="WP_181192374.1">
    <property type="nucleotide sequence ID" value="NZ_JABFED010000004.1"/>
</dbReference>
<proteinExistence type="predicted"/>
<dbReference type="Proteomes" id="UP000577408">
    <property type="component" value="Unassembled WGS sequence"/>
</dbReference>
<sequence>MDAKTFTTNLSLKEIEDRLSGLEKFKIKEKTEEELTVNVGDAFKYRFLGVYLTQDYQAPIRVEAADNGDGTATVELSERGLEGTLFTTGKSDQFFAAAFEELQASLDG</sequence>
<reference evidence="1 2" key="1">
    <citation type="submission" date="2020-05" db="EMBL/GenBank/DDBJ databases">
        <title>Descriptions of Corynebacterium xxxx sp. nov., Corynebacterium yyyy sp. nov. and Corynebacterium zzzz sp. nov.</title>
        <authorList>
            <person name="Zhang G."/>
        </authorList>
    </citation>
    <scope>NUCLEOTIDE SEQUENCE [LARGE SCALE GENOMIC DNA]</scope>
    <source>
        <strain evidence="2">zg-913</strain>
    </source>
</reference>
<dbReference type="EMBL" id="JABFED010000004">
    <property type="protein sequence ID" value="MBA1837670.1"/>
    <property type="molecule type" value="Genomic_DNA"/>
</dbReference>
<protein>
    <submittedName>
        <fullName evidence="1">Uncharacterized protein</fullName>
    </submittedName>
</protein>
<accession>A0A7H0KBZ6</accession>
<evidence type="ECO:0000313" key="2">
    <source>
        <dbReference type="Proteomes" id="UP000577408"/>
    </source>
</evidence>
<gene>
    <name evidence="1" type="ORF">HMA55_07135</name>
</gene>